<dbReference type="AlphaFoldDB" id="A0A3C0CFE4"/>
<keyword evidence="2" id="KW-1185">Reference proteome</keyword>
<dbReference type="RefSeq" id="WP_118355663.1">
    <property type="nucleotide sequence ID" value="NZ_CATYDQ010000001.1"/>
</dbReference>
<accession>A0A3C0CFE4</accession>
<dbReference type="OrthoDB" id="1081698at2"/>
<protein>
    <recommendedName>
        <fullName evidence="3">Lipoprotein</fullName>
    </recommendedName>
</protein>
<comment type="caution">
    <text evidence="1">The sequence shown here is derived from an EMBL/GenBank/DDBJ whole genome shotgun (WGS) entry which is preliminary data.</text>
</comment>
<proteinExistence type="predicted"/>
<dbReference type="Proteomes" id="UP000286598">
    <property type="component" value="Unassembled WGS sequence"/>
</dbReference>
<gene>
    <name evidence="1" type="ORF">DW060_09365</name>
</gene>
<evidence type="ECO:0000313" key="2">
    <source>
        <dbReference type="Proteomes" id="UP000286598"/>
    </source>
</evidence>
<dbReference type="EMBL" id="QRNO01000047">
    <property type="protein sequence ID" value="RHK49216.1"/>
    <property type="molecule type" value="Genomic_DNA"/>
</dbReference>
<name>A0A3C0CFE4_9BACT</name>
<sequence length="133" mass="15820">MKTFLYCTIASAILLCSCHESIEKRAQREAREYTEKNCPTPVLNYMRTDSVVFDINTRTYHYYFSVMNDLDDAKIFELNRKLIVDNFVKQVDESTTLRAYKKEGFNFAWTLRSGKDPKVTYYEKVYTPEEYNK</sequence>
<organism evidence="1 2">
    <name type="scientific">Leyella stercorea</name>
    <dbReference type="NCBI Taxonomy" id="363265"/>
    <lineage>
        <taxon>Bacteria</taxon>
        <taxon>Pseudomonadati</taxon>
        <taxon>Bacteroidota</taxon>
        <taxon>Bacteroidia</taxon>
        <taxon>Bacteroidales</taxon>
        <taxon>Prevotellaceae</taxon>
        <taxon>Leyella</taxon>
    </lineage>
</organism>
<dbReference type="PROSITE" id="PS51257">
    <property type="entry name" value="PROKAR_LIPOPROTEIN"/>
    <property type="match status" value="1"/>
</dbReference>
<evidence type="ECO:0008006" key="3">
    <source>
        <dbReference type="Google" id="ProtNLM"/>
    </source>
</evidence>
<reference evidence="1 2" key="1">
    <citation type="submission" date="2018-08" db="EMBL/GenBank/DDBJ databases">
        <title>A genome reference for cultivated species of the human gut microbiota.</title>
        <authorList>
            <person name="Zou Y."/>
            <person name="Xue W."/>
            <person name="Luo G."/>
        </authorList>
    </citation>
    <scope>NUCLEOTIDE SEQUENCE [LARGE SCALE GENOMIC DNA]</scope>
    <source>
        <strain evidence="1 2">AF42-9</strain>
    </source>
</reference>
<evidence type="ECO:0000313" key="1">
    <source>
        <dbReference type="EMBL" id="RHK49216.1"/>
    </source>
</evidence>